<dbReference type="GO" id="GO:0051082">
    <property type="term" value="F:unfolded protein binding"/>
    <property type="evidence" value="ECO:0007669"/>
    <property type="project" value="InterPro"/>
</dbReference>
<reference evidence="6" key="1">
    <citation type="submission" date="2016-06" db="EMBL/GenBank/DDBJ databases">
        <title>Draft genome sequence of Desulfoplanes formicivorans strain Pf12B.</title>
        <authorList>
            <person name="Watanabe M."/>
            <person name="Kojima H."/>
            <person name="Fukui M."/>
        </authorList>
    </citation>
    <scope>NUCLEOTIDE SEQUENCE [LARGE SCALE GENOMIC DNA]</scope>
    <source>
        <strain evidence="6">Pf12B</strain>
    </source>
</reference>
<evidence type="ECO:0000256" key="2">
    <source>
        <dbReference type="ARBA" id="ARBA00022729"/>
    </source>
</evidence>
<dbReference type="GO" id="GO:0005829">
    <property type="term" value="C:cytosol"/>
    <property type="evidence" value="ECO:0007669"/>
    <property type="project" value="TreeGrafter"/>
</dbReference>
<dbReference type="PANTHER" id="PTHR35089">
    <property type="entry name" value="CHAPERONE PROTEIN SKP"/>
    <property type="match status" value="1"/>
</dbReference>
<dbReference type="PANTHER" id="PTHR35089:SF1">
    <property type="entry name" value="CHAPERONE PROTEIN SKP"/>
    <property type="match status" value="1"/>
</dbReference>
<protein>
    <submittedName>
        <fullName evidence="5">Molecular chaperone Skp</fullName>
    </submittedName>
</protein>
<dbReference type="InterPro" id="IPR024930">
    <property type="entry name" value="Skp_dom_sf"/>
</dbReference>
<sequence>MRQTIMLTCIMLLFTASAFAAGPKIGVVNMQKLIATSEPGQAAMKTLQEKFKDVKEKMDKQKQEIQNIREELQKQEYVLSQEAKEDKELAYKRKVRDFQDLYRSTQRKIKLEEQKLSEPVIKLIVQVITKYGKQQGYTTITDAQASGLIYADAKADLTDEILVEVNREWRATNKGKDAK</sequence>
<keyword evidence="3" id="KW-0175">Coiled coil</keyword>
<proteinExistence type="inferred from homology"/>
<organism evidence="5 6">
    <name type="scientific">Desulfoplanes formicivorans</name>
    <dbReference type="NCBI Taxonomy" id="1592317"/>
    <lineage>
        <taxon>Bacteria</taxon>
        <taxon>Pseudomonadati</taxon>
        <taxon>Thermodesulfobacteriota</taxon>
        <taxon>Desulfovibrionia</taxon>
        <taxon>Desulfovibrionales</taxon>
        <taxon>Desulfoplanaceae</taxon>
        <taxon>Desulfoplanes</taxon>
    </lineage>
</organism>
<feature type="signal peptide" evidence="4">
    <location>
        <begin position="1"/>
        <end position="20"/>
    </location>
</feature>
<dbReference type="Gene3D" id="3.30.910.20">
    <property type="entry name" value="Skp domain"/>
    <property type="match status" value="1"/>
</dbReference>
<dbReference type="SMART" id="SM00935">
    <property type="entry name" value="OmpH"/>
    <property type="match status" value="1"/>
</dbReference>
<evidence type="ECO:0000256" key="1">
    <source>
        <dbReference type="ARBA" id="ARBA00009091"/>
    </source>
</evidence>
<dbReference type="EMBL" id="BDFE01000004">
    <property type="protein sequence ID" value="GAU07504.1"/>
    <property type="molecule type" value="Genomic_DNA"/>
</dbReference>
<dbReference type="InterPro" id="IPR005632">
    <property type="entry name" value="Chaperone_Skp"/>
</dbReference>
<feature type="chain" id="PRO_5008507583" evidence="4">
    <location>
        <begin position="21"/>
        <end position="179"/>
    </location>
</feature>
<accession>A0A194AFE7</accession>
<comment type="similarity">
    <text evidence="1">Belongs to the Skp family.</text>
</comment>
<feature type="coiled-coil region" evidence="3">
    <location>
        <begin position="44"/>
        <end position="85"/>
    </location>
</feature>
<name>A0A194AFE7_9BACT</name>
<dbReference type="AlphaFoldDB" id="A0A194AFE7"/>
<evidence type="ECO:0000313" key="6">
    <source>
        <dbReference type="Proteomes" id="UP000095200"/>
    </source>
</evidence>
<dbReference type="Proteomes" id="UP000095200">
    <property type="component" value="Unassembled WGS sequence"/>
</dbReference>
<dbReference type="STRING" id="1592317.DPF_0189"/>
<dbReference type="Pfam" id="PF03938">
    <property type="entry name" value="OmpH"/>
    <property type="match status" value="1"/>
</dbReference>
<evidence type="ECO:0000313" key="5">
    <source>
        <dbReference type="EMBL" id="GAU07504.1"/>
    </source>
</evidence>
<keyword evidence="2 4" id="KW-0732">Signal</keyword>
<dbReference type="GO" id="GO:0050821">
    <property type="term" value="P:protein stabilization"/>
    <property type="evidence" value="ECO:0007669"/>
    <property type="project" value="TreeGrafter"/>
</dbReference>
<dbReference type="RefSeq" id="WP_069857002.1">
    <property type="nucleotide sequence ID" value="NZ_BDFE01000004.1"/>
</dbReference>
<comment type="caution">
    <text evidence="5">The sequence shown here is derived from an EMBL/GenBank/DDBJ whole genome shotgun (WGS) entry which is preliminary data.</text>
</comment>
<keyword evidence="6" id="KW-1185">Reference proteome</keyword>
<evidence type="ECO:0000256" key="4">
    <source>
        <dbReference type="SAM" id="SignalP"/>
    </source>
</evidence>
<evidence type="ECO:0000256" key="3">
    <source>
        <dbReference type="SAM" id="Coils"/>
    </source>
</evidence>
<dbReference type="SUPFAM" id="SSF111384">
    <property type="entry name" value="OmpH-like"/>
    <property type="match status" value="1"/>
</dbReference>
<gene>
    <name evidence="5" type="ORF">DPF_0189</name>
</gene>